<dbReference type="EnsemblPlants" id="AET3Gv20562800.3">
    <property type="protein sequence ID" value="AET3Gv20562800.3"/>
    <property type="gene ID" value="AET3Gv20562800"/>
</dbReference>
<organism evidence="1 2">
    <name type="scientific">Aegilops tauschii subsp. strangulata</name>
    <name type="common">Goatgrass</name>
    <dbReference type="NCBI Taxonomy" id="200361"/>
    <lineage>
        <taxon>Eukaryota</taxon>
        <taxon>Viridiplantae</taxon>
        <taxon>Streptophyta</taxon>
        <taxon>Embryophyta</taxon>
        <taxon>Tracheophyta</taxon>
        <taxon>Spermatophyta</taxon>
        <taxon>Magnoliopsida</taxon>
        <taxon>Liliopsida</taxon>
        <taxon>Poales</taxon>
        <taxon>Poaceae</taxon>
        <taxon>BOP clade</taxon>
        <taxon>Pooideae</taxon>
        <taxon>Triticodae</taxon>
        <taxon>Triticeae</taxon>
        <taxon>Triticinae</taxon>
        <taxon>Aegilops</taxon>
    </lineage>
</organism>
<reference evidence="1" key="5">
    <citation type="journal article" date="2021" name="G3 (Bethesda)">
        <title>Aegilops tauschii genome assembly Aet v5.0 features greater sequence contiguity and improved annotation.</title>
        <authorList>
            <person name="Wang L."/>
            <person name="Zhu T."/>
            <person name="Rodriguez J.C."/>
            <person name="Deal K.R."/>
            <person name="Dubcovsky J."/>
            <person name="McGuire P.E."/>
            <person name="Lux T."/>
            <person name="Spannagl M."/>
            <person name="Mayer K.F.X."/>
            <person name="Baldrich P."/>
            <person name="Meyers B.C."/>
            <person name="Huo N."/>
            <person name="Gu Y.Q."/>
            <person name="Zhou H."/>
            <person name="Devos K.M."/>
            <person name="Bennetzen J.L."/>
            <person name="Unver T."/>
            <person name="Budak H."/>
            <person name="Gulick P.J."/>
            <person name="Galiba G."/>
            <person name="Kalapos B."/>
            <person name="Nelson D.R."/>
            <person name="Li P."/>
            <person name="You F.M."/>
            <person name="Luo M.C."/>
            <person name="Dvorak J."/>
        </authorList>
    </citation>
    <scope>NUCLEOTIDE SEQUENCE [LARGE SCALE GENOMIC DNA]</scope>
    <source>
        <strain evidence="1">cv. AL8/78</strain>
    </source>
</reference>
<evidence type="ECO:0000313" key="1">
    <source>
        <dbReference type="EnsemblPlants" id="AET3Gv20562800.3"/>
    </source>
</evidence>
<dbReference type="PANTHER" id="PTHR33264:SF6">
    <property type="entry name" value="OS01G0638800 PROTEIN"/>
    <property type="match status" value="1"/>
</dbReference>
<keyword evidence="2" id="KW-1185">Reference proteome</keyword>
<sequence>MNHSLITVSNPSITTFADHVLLHLLIPGKKSATPLILAESTYRRRVRPAAMASSPPYRFPALCEEEPTRRSARQSCGTCSAAAVANCVALCCCPCAVVSCFTLALVKAPYVAGRRWVRRAKTRRVSRGVLRKTSRVRDLDDQLYQAEGLGGSGGAARASKEDDWGGLGRAAASGWWENTNDVNLLGDGRMRVSVTEKAWMEMYDVGHWGFGRLSFSLARDAAPAAQVVRHDPEPQEDGTVAAGR</sequence>
<accession>A0A453F3V5</accession>
<dbReference type="Proteomes" id="UP000015105">
    <property type="component" value="Chromosome 3D"/>
</dbReference>
<reference evidence="1" key="4">
    <citation type="submission" date="2019-03" db="UniProtKB">
        <authorList>
            <consortium name="EnsemblPlants"/>
        </authorList>
    </citation>
    <scope>IDENTIFICATION</scope>
</reference>
<dbReference type="AlphaFoldDB" id="A0A453F3V5"/>
<name>A0A453F3V5_AEGTS</name>
<proteinExistence type="predicted"/>
<reference evidence="2" key="1">
    <citation type="journal article" date="2014" name="Science">
        <title>Ancient hybridizations among the ancestral genomes of bread wheat.</title>
        <authorList>
            <consortium name="International Wheat Genome Sequencing Consortium,"/>
            <person name="Marcussen T."/>
            <person name="Sandve S.R."/>
            <person name="Heier L."/>
            <person name="Spannagl M."/>
            <person name="Pfeifer M."/>
            <person name="Jakobsen K.S."/>
            <person name="Wulff B.B."/>
            <person name="Steuernagel B."/>
            <person name="Mayer K.F."/>
            <person name="Olsen O.A."/>
        </authorList>
    </citation>
    <scope>NUCLEOTIDE SEQUENCE [LARGE SCALE GENOMIC DNA]</scope>
    <source>
        <strain evidence="2">cv. AL8/78</strain>
    </source>
</reference>
<protein>
    <submittedName>
        <fullName evidence="1">Uncharacterized protein</fullName>
    </submittedName>
</protein>
<dbReference type="STRING" id="200361.A0A453F3V5"/>
<evidence type="ECO:0000313" key="2">
    <source>
        <dbReference type="Proteomes" id="UP000015105"/>
    </source>
</evidence>
<reference evidence="1" key="3">
    <citation type="journal article" date="2017" name="Nature">
        <title>Genome sequence of the progenitor of the wheat D genome Aegilops tauschii.</title>
        <authorList>
            <person name="Luo M.C."/>
            <person name="Gu Y.Q."/>
            <person name="Puiu D."/>
            <person name="Wang H."/>
            <person name="Twardziok S.O."/>
            <person name="Deal K.R."/>
            <person name="Huo N."/>
            <person name="Zhu T."/>
            <person name="Wang L."/>
            <person name="Wang Y."/>
            <person name="McGuire P.E."/>
            <person name="Liu S."/>
            <person name="Long H."/>
            <person name="Ramasamy R.K."/>
            <person name="Rodriguez J.C."/>
            <person name="Van S.L."/>
            <person name="Yuan L."/>
            <person name="Wang Z."/>
            <person name="Xia Z."/>
            <person name="Xiao L."/>
            <person name="Anderson O.D."/>
            <person name="Ouyang S."/>
            <person name="Liang Y."/>
            <person name="Zimin A.V."/>
            <person name="Pertea G."/>
            <person name="Qi P."/>
            <person name="Bennetzen J.L."/>
            <person name="Dai X."/>
            <person name="Dawson M.W."/>
            <person name="Muller H.G."/>
            <person name="Kugler K."/>
            <person name="Rivarola-Duarte L."/>
            <person name="Spannagl M."/>
            <person name="Mayer K.F.X."/>
            <person name="Lu F.H."/>
            <person name="Bevan M.W."/>
            <person name="Leroy P."/>
            <person name="Li P."/>
            <person name="You F.M."/>
            <person name="Sun Q."/>
            <person name="Liu Z."/>
            <person name="Lyons E."/>
            <person name="Wicker T."/>
            <person name="Salzberg S.L."/>
            <person name="Devos K.M."/>
            <person name="Dvorak J."/>
        </authorList>
    </citation>
    <scope>NUCLEOTIDE SEQUENCE [LARGE SCALE GENOMIC DNA]</scope>
    <source>
        <strain evidence="1">cv. AL8/78</strain>
    </source>
</reference>
<dbReference type="PANTHER" id="PTHR33264">
    <property type="entry name" value="EXPRESSED PROTEIN"/>
    <property type="match status" value="1"/>
</dbReference>
<dbReference type="Gramene" id="AET3Gv20562800.3">
    <property type="protein sequence ID" value="AET3Gv20562800.3"/>
    <property type="gene ID" value="AET3Gv20562800"/>
</dbReference>
<reference evidence="2" key="2">
    <citation type="journal article" date="2017" name="Nat. Plants">
        <title>The Aegilops tauschii genome reveals multiple impacts of transposons.</title>
        <authorList>
            <person name="Zhao G."/>
            <person name="Zou C."/>
            <person name="Li K."/>
            <person name="Wang K."/>
            <person name="Li T."/>
            <person name="Gao L."/>
            <person name="Zhang X."/>
            <person name="Wang H."/>
            <person name="Yang Z."/>
            <person name="Liu X."/>
            <person name="Jiang W."/>
            <person name="Mao L."/>
            <person name="Kong X."/>
            <person name="Jiao Y."/>
            <person name="Jia J."/>
        </authorList>
    </citation>
    <scope>NUCLEOTIDE SEQUENCE [LARGE SCALE GENOMIC DNA]</scope>
    <source>
        <strain evidence="2">cv. AL8/78</strain>
    </source>
</reference>